<protein>
    <recommendedName>
        <fullName evidence="4">FHA domain-containing protein</fullName>
    </recommendedName>
</protein>
<dbReference type="CDD" id="cd00060">
    <property type="entry name" value="FHA"/>
    <property type="match status" value="1"/>
</dbReference>
<dbReference type="EMBL" id="SOHH01000103">
    <property type="protein sequence ID" value="TFD73066.1"/>
    <property type="molecule type" value="Genomic_DNA"/>
</dbReference>
<name>A0A4V3IUG5_9MICO</name>
<evidence type="ECO:0008006" key="4">
    <source>
        <dbReference type="Google" id="ProtNLM"/>
    </source>
</evidence>
<reference evidence="2 3" key="1">
    <citation type="submission" date="2019-03" db="EMBL/GenBank/DDBJ databases">
        <title>Genomics of glacier-inhabiting Cryobacterium strains.</title>
        <authorList>
            <person name="Liu Q."/>
            <person name="Xin Y.-H."/>
        </authorList>
    </citation>
    <scope>NUCLEOTIDE SEQUENCE [LARGE SCALE GENOMIC DNA]</scope>
    <source>
        <strain evidence="2 3">Hh4</strain>
    </source>
</reference>
<comment type="caution">
    <text evidence="2">The sequence shown here is derived from an EMBL/GenBank/DDBJ whole genome shotgun (WGS) entry which is preliminary data.</text>
</comment>
<dbReference type="InterPro" id="IPR008984">
    <property type="entry name" value="SMAD_FHA_dom_sf"/>
</dbReference>
<dbReference type="AlphaFoldDB" id="A0A4V3IUG5"/>
<gene>
    <name evidence="2" type="ORF">E3T48_14805</name>
</gene>
<proteinExistence type="predicted"/>
<organism evidence="2 3">
    <name type="scientific">Cryobacterium fucosi</name>
    <dbReference type="NCBI Taxonomy" id="1259157"/>
    <lineage>
        <taxon>Bacteria</taxon>
        <taxon>Bacillati</taxon>
        <taxon>Actinomycetota</taxon>
        <taxon>Actinomycetes</taxon>
        <taxon>Micrococcales</taxon>
        <taxon>Microbacteriaceae</taxon>
        <taxon>Cryobacterium</taxon>
    </lineage>
</organism>
<dbReference type="OrthoDB" id="5065133at2"/>
<dbReference type="Proteomes" id="UP000298313">
    <property type="component" value="Unassembled WGS sequence"/>
</dbReference>
<dbReference type="SUPFAM" id="SSF49879">
    <property type="entry name" value="SMAD/FHA domain"/>
    <property type="match status" value="1"/>
</dbReference>
<feature type="compositionally biased region" description="Basic and acidic residues" evidence="1">
    <location>
        <begin position="183"/>
        <end position="202"/>
    </location>
</feature>
<dbReference type="Gene3D" id="2.60.200.20">
    <property type="match status" value="1"/>
</dbReference>
<keyword evidence="3" id="KW-1185">Reference proteome</keyword>
<accession>A0A4V3IUG5</accession>
<evidence type="ECO:0000256" key="1">
    <source>
        <dbReference type="SAM" id="MobiDB-lite"/>
    </source>
</evidence>
<evidence type="ECO:0000313" key="2">
    <source>
        <dbReference type="EMBL" id="TFD73066.1"/>
    </source>
</evidence>
<sequence>MPLPPSTLFPLVPTFDRRIRRRITTTHYTPGAGRPRLVFVVGSENWNGQAPREFDLQPGVTTIGSGPDSDLRLDGLQSLHAEIRHDRNDEYVLFPIGPVAGGTKQEIREGRPHGGGQILRTGARIEMGPWRMAFFREEYADHGRPFGGRLGGELSYQKPQPARHAARPERAGTASAGTAERSAPQDRDAHPDLGGRLDDSEI</sequence>
<dbReference type="RefSeq" id="WP_134524801.1">
    <property type="nucleotide sequence ID" value="NZ_SOHH01000103.1"/>
</dbReference>
<feature type="region of interest" description="Disordered" evidence="1">
    <location>
        <begin position="150"/>
        <end position="202"/>
    </location>
</feature>
<evidence type="ECO:0000313" key="3">
    <source>
        <dbReference type="Proteomes" id="UP000298313"/>
    </source>
</evidence>